<dbReference type="PANTHER" id="PTHR30146">
    <property type="entry name" value="LACI-RELATED TRANSCRIPTIONAL REPRESSOR"/>
    <property type="match status" value="1"/>
</dbReference>
<dbReference type="Gene3D" id="3.40.50.2300">
    <property type="match status" value="2"/>
</dbReference>
<dbReference type="InterPro" id="IPR010982">
    <property type="entry name" value="Lambda_DNA-bd_dom_sf"/>
</dbReference>
<dbReference type="SUPFAM" id="SSF53822">
    <property type="entry name" value="Periplasmic binding protein-like I"/>
    <property type="match status" value="1"/>
</dbReference>
<organism evidence="5 6">
    <name type="scientific">Actinoplanes cyaneus</name>
    <dbReference type="NCBI Taxonomy" id="52696"/>
    <lineage>
        <taxon>Bacteria</taxon>
        <taxon>Bacillati</taxon>
        <taxon>Actinomycetota</taxon>
        <taxon>Actinomycetes</taxon>
        <taxon>Micromonosporales</taxon>
        <taxon>Micromonosporaceae</taxon>
        <taxon>Actinoplanes</taxon>
    </lineage>
</organism>
<dbReference type="Gene3D" id="1.10.260.40">
    <property type="entry name" value="lambda repressor-like DNA-binding domains"/>
    <property type="match status" value="1"/>
</dbReference>
<sequence length="337" mass="35725">MPADDPAVRLPTLSQVAALAGVSLKTASRALNSEPNVAEETGQRVRAAAEQLGYRLNGLARELRRGGTSAMVGLISGDLANPFYSAVASGAERELRRHGLLLVTANNDENVSQERNLVDVFLERRVRALLIVPSGGGQEYLARDDIGGVPVVFLDRPPQGLAADSVLIDNEGGARAAAEHLLAGGHRRIALVADLARTASQRARIDGFAAAMRRAGNPDWDRYLRTDIHDAATAERTISALLDLDEPPTAIFTTNNRLTTGALRILARRSRPPALVGFDDFELADVVGTTVVAHDMVALGREAARLAFARISGHSGPPETVVIPASLIPRGSGEIAP</sequence>
<evidence type="ECO:0000313" key="5">
    <source>
        <dbReference type="EMBL" id="GID69299.1"/>
    </source>
</evidence>
<dbReference type="PANTHER" id="PTHR30146:SF109">
    <property type="entry name" value="HTH-TYPE TRANSCRIPTIONAL REGULATOR GALS"/>
    <property type="match status" value="1"/>
</dbReference>
<dbReference type="GO" id="GO:0000976">
    <property type="term" value="F:transcription cis-regulatory region binding"/>
    <property type="evidence" value="ECO:0007669"/>
    <property type="project" value="TreeGrafter"/>
</dbReference>
<evidence type="ECO:0000256" key="1">
    <source>
        <dbReference type="ARBA" id="ARBA00023015"/>
    </source>
</evidence>
<reference evidence="5" key="1">
    <citation type="submission" date="2021-01" db="EMBL/GenBank/DDBJ databases">
        <title>Whole genome shotgun sequence of Actinoplanes cyaneus NBRC 14990.</title>
        <authorList>
            <person name="Komaki H."/>
            <person name="Tamura T."/>
        </authorList>
    </citation>
    <scope>NUCLEOTIDE SEQUENCE</scope>
    <source>
        <strain evidence="5">NBRC 14990</strain>
    </source>
</reference>
<dbReference type="Proteomes" id="UP000619479">
    <property type="component" value="Unassembled WGS sequence"/>
</dbReference>
<dbReference type="InterPro" id="IPR046335">
    <property type="entry name" value="LacI/GalR-like_sensor"/>
</dbReference>
<feature type="domain" description="HTH lacI-type" evidence="4">
    <location>
        <begin position="11"/>
        <end position="65"/>
    </location>
</feature>
<dbReference type="Pfam" id="PF13377">
    <property type="entry name" value="Peripla_BP_3"/>
    <property type="match status" value="1"/>
</dbReference>
<evidence type="ECO:0000259" key="4">
    <source>
        <dbReference type="PROSITE" id="PS50932"/>
    </source>
</evidence>
<dbReference type="AlphaFoldDB" id="A0A919INN8"/>
<dbReference type="RefSeq" id="WP_203751462.1">
    <property type="nucleotide sequence ID" value="NZ_BAAAUC010000010.1"/>
</dbReference>
<keyword evidence="3" id="KW-0804">Transcription</keyword>
<keyword evidence="2" id="KW-0238">DNA-binding</keyword>
<keyword evidence="1" id="KW-0805">Transcription regulation</keyword>
<keyword evidence="6" id="KW-1185">Reference proteome</keyword>
<protein>
    <submittedName>
        <fullName evidence="5">LacI family transcriptional regulator</fullName>
    </submittedName>
</protein>
<dbReference type="PROSITE" id="PS50932">
    <property type="entry name" value="HTH_LACI_2"/>
    <property type="match status" value="1"/>
</dbReference>
<dbReference type="InterPro" id="IPR000843">
    <property type="entry name" value="HTH_LacI"/>
</dbReference>
<evidence type="ECO:0000313" key="6">
    <source>
        <dbReference type="Proteomes" id="UP000619479"/>
    </source>
</evidence>
<gene>
    <name evidence="5" type="ORF">Acy02nite_71800</name>
</gene>
<dbReference type="SUPFAM" id="SSF47413">
    <property type="entry name" value="lambda repressor-like DNA-binding domains"/>
    <property type="match status" value="1"/>
</dbReference>
<dbReference type="SMART" id="SM00354">
    <property type="entry name" value="HTH_LACI"/>
    <property type="match status" value="1"/>
</dbReference>
<name>A0A919INN8_9ACTN</name>
<dbReference type="CDD" id="cd06267">
    <property type="entry name" value="PBP1_LacI_sugar_binding-like"/>
    <property type="match status" value="1"/>
</dbReference>
<dbReference type="Pfam" id="PF00356">
    <property type="entry name" value="LacI"/>
    <property type="match status" value="1"/>
</dbReference>
<evidence type="ECO:0000256" key="3">
    <source>
        <dbReference type="ARBA" id="ARBA00023163"/>
    </source>
</evidence>
<accession>A0A919INN8</accession>
<comment type="caution">
    <text evidence="5">The sequence shown here is derived from an EMBL/GenBank/DDBJ whole genome shotgun (WGS) entry which is preliminary data.</text>
</comment>
<dbReference type="InterPro" id="IPR028082">
    <property type="entry name" value="Peripla_BP_I"/>
</dbReference>
<proteinExistence type="predicted"/>
<evidence type="ECO:0000256" key="2">
    <source>
        <dbReference type="ARBA" id="ARBA00023125"/>
    </source>
</evidence>
<dbReference type="EMBL" id="BOMH01000059">
    <property type="protein sequence ID" value="GID69299.1"/>
    <property type="molecule type" value="Genomic_DNA"/>
</dbReference>
<dbReference type="GO" id="GO:0003700">
    <property type="term" value="F:DNA-binding transcription factor activity"/>
    <property type="evidence" value="ECO:0007669"/>
    <property type="project" value="TreeGrafter"/>
</dbReference>
<dbReference type="CDD" id="cd01392">
    <property type="entry name" value="HTH_LacI"/>
    <property type="match status" value="1"/>
</dbReference>